<keyword evidence="11" id="KW-1185">Reference proteome</keyword>
<dbReference type="AlphaFoldDB" id="A0A1H1QXT9"/>
<dbReference type="OrthoDB" id="9789468at2"/>
<evidence type="ECO:0000256" key="3">
    <source>
        <dbReference type="ARBA" id="ARBA00022714"/>
    </source>
</evidence>
<evidence type="ECO:0000256" key="6">
    <source>
        <dbReference type="ARBA" id="ARBA00023002"/>
    </source>
</evidence>
<dbReference type="SUPFAM" id="SSF63380">
    <property type="entry name" value="Riboflavin synthase domain-like"/>
    <property type="match status" value="1"/>
</dbReference>
<dbReference type="RefSeq" id="WP_091369678.1">
    <property type="nucleotide sequence ID" value="NZ_LT629740.1"/>
</dbReference>
<keyword evidence="5" id="KW-0274">FAD</keyword>
<feature type="domain" description="FAD-binding FR-type" evidence="9">
    <location>
        <begin position="1"/>
        <end position="102"/>
    </location>
</feature>
<dbReference type="InterPro" id="IPR013112">
    <property type="entry name" value="FAD-bd_8"/>
</dbReference>
<dbReference type="GO" id="GO:0051537">
    <property type="term" value="F:2 iron, 2 sulfur cluster binding"/>
    <property type="evidence" value="ECO:0007669"/>
    <property type="project" value="UniProtKB-KW"/>
</dbReference>
<dbReference type="Gene3D" id="3.40.50.80">
    <property type="entry name" value="Nucleotide-binding domain of ferredoxin-NADP reductase (FNR) module"/>
    <property type="match status" value="1"/>
</dbReference>
<evidence type="ECO:0000256" key="1">
    <source>
        <dbReference type="ARBA" id="ARBA00001974"/>
    </source>
</evidence>
<dbReference type="Pfam" id="PF00175">
    <property type="entry name" value="NAD_binding_1"/>
    <property type="match status" value="1"/>
</dbReference>
<proteinExistence type="predicted"/>
<name>A0A1H1QXT9_MUCMA</name>
<dbReference type="PANTHER" id="PTHR47354">
    <property type="entry name" value="NADH OXIDOREDUCTASE HCR"/>
    <property type="match status" value="1"/>
</dbReference>
<dbReference type="GO" id="GO:0046872">
    <property type="term" value="F:metal ion binding"/>
    <property type="evidence" value="ECO:0007669"/>
    <property type="project" value="UniProtKB-KW"/>
</dbReference>
<evidence type="ECO:0000256" key="2">
    <source>
        <dbReference type="ARBA" id="ARBA00022630"/>
    </source>
</evidence>
<gene>
    <name evidence="10" type="ORF">SAMN05216490_0862</name>
</gene>
<dbReference type="PROSITE" id="PS51384">
    <property type="entry name" value="FAD_FR"/>
    <property type="match status" value="1"/>
</dbReference>
<evidence type="ECO:0000256" key="4">
    <source>
        <dbReference type="ARBA" id="ARBA00022723"/>
    </source>
</evidence>
<dbReference type="InterPro" id="IPR050415">
    <property type="entry name" value="MRET"/>
</dbReference>
<dbReference type="InterPro" id="IPR039261">
    <property type="entry name" value="FNR_nucleotide-bd"/>
</dbReference>
<keyword evidence="2" id="KW-0285">Flavoprotein</keyword>
<evidence type="ECO:0000313" key="11">
    <source>
        <dbReference type="Proteomes" id="UP000199679"/>
    </source>
</evidence>
<reference evidence="10 11" key="1">
    <citation type="submission" date="2016-10" db="EMBL/GenBank/DDBJ databases">
        <authorList>
            <person name="de Groot N.N."/>
        </authorList>
    </citation>
    <scope>NUCLEOTIDE SEQUENCE [LARGE SCALE GENOMIC DNA]</scope>
    <source>
        <strain evidence="10 11">MP1X4</strain>
    </source>
</reference>
<dbReference type="EMBL" id="LT629740">
    <property type="protein sequence ID" value="SDS27669.1"/>
    <property type="molecule type" value="Genomic_DNA"/>
</dbReference>
<dbReference type="InterPro" id="IPR017938">
    <property type="entry name" value="Riboflavin_synthase-like_b-brl"/>
</dbReference>
<dbReference type="PANTHER" id="PTHR47354:SF8">
    <property type="entry name" value="1,2-PHENYLACETYL-COA EPOXIDASE, SUBUNIT E"/>
    <property type="match status" value="1"/>
</dbReference>
<dbReference type="GO" id="GO:0050660">
    <property type="term" value="F:flavin adenine dinucleotide binding"/>
    <property type="evidence" value="ECO:0007669"/>
    <property type="project" value="TreeGrafter"/>
</dbReference>
<keyword evidence="3" id="KW-0001">2Fe-2S</keyword>
<accession>A0A1H1QXT9</accession>
<keyword evidence="8" id="KW-0411">Iron-sulfur</keyword>
<dbReference type="PRINTS" id="PR00410">
    <property type="entry name" value="PHEHYDRXLASE"/>
</dbReference>
<keyword evidence="7" id="KW-0408">Iron</keyword>
<dbReference type="Proteomes" id="UP000199679">
    <property type="component" value="Chromosome I"/>
</dbReference>
<organism evidence="10 11">
    <name type="scientific">Mucilaginibacter mallensis</name>
    <dbReference type="NCBI Taxonomy" id="652787"/>
    <lineage>
        <taxon>Bacteria</taxon>
        <taxon>Pseudomonadati</taxon>
        <taxon>Bacteroidota</taxon>
        <taxon>Sphingobacteriia</taxon>
        <taxon>Sphingobacteriales</taxon>
        <taxon>Sphingobacteriaceae</taxon>
        <taxon>Mucilaginibacter</taxon>
    </lineage>
</organism>
<dbReference type="SUPFAM" id="SSF52343">
    <property type="entry name" value="Ferredoxin reductase-like, C-terminal NADP-linked domain"/>
    <property type="match status" value="1"/>
</dbReference>
<dbReference type="STRING" id="652787.SAMN05216490_0862"/>
<dbReference type="InterPro" id="IPR017927">
    <property type="entry name" value="FAD-bd_FR_type"/>
</dbReference>
<evidence type="ECO:0000313" key="10">
    <source>
        <dbReference type="EMBL" id="SDS27669.1"/>
    </source>
</evidence>
<dbReference type="Gene3D" id="2.40.30.10">
    <property type="entry name" value="Translation factors"/>
    <property type="match status" value="1"/>
</dbReference>
<dbReference type="InterPro" id="IPR001433">
    <property type="entry name" value="OxRdtase_FAD/NAD-bd"/>
</dbReference>
<comment type="cofactor">
    <cofactor evidence="1">
        <name>FAD</name>
        <dbReference type="ChEBI" id="CHEBI:57692"/>
    </cofactor>
</comment>
<dbReference type="GO" id="GO:0016491">
    <property type="term" value="F:oxidoreductase activity"/>
    <property type="evidence" value="ECO:0007669"/>
    <property type="project" value="UniProtKB-KW"/>
</dbReference>
<evidence type="ECO:0000259" key="9">
    <source>
        <dbReference type="PROSITE" id="PS51384"/>
    </source>
</evidence>
<evidence type="ECO:0000256" key="5">
    <source>
        <dbReference type="ARBA" id="ARBA00022827"/>
    </source>
</evidence>
<sequence length="221" mass="24868">MDHIVKIISATYVNHNVKQFDVEKPKGFKFTPGQATDLSINQPEWKDKKNPFTFTCLNDDYFLQFTIKIYKDSEEGVTKHLDELKPGDELIISDAWGAIEYKGPGYFIAGGAGITPFLAILRELFIDGGIEGNTLFFSNNTEKDIILASELKRMLGENAHFTTTQSSGEGDHRRIDADFLKAEVKDFKKHFYVCGPDQMVKDITEVLESLGAQADSVVFEK</sequence>
<dbReference type="Pfam" id="PF08022">
    <property type="entry name" value="FAD_binding_8"/>
    <property type="match status" value="1"/>
</dbReference>
<evidence type="ECO:0000256" key="7">
    <source>
        <dbReference type="ARBA" id="ARBA00023004"/>
    </source>
</evidence>
<protein>
    <recommendedName>
        <fullName evidence="9">FAD-binding FR-type domain-containing protein</fullName>
    </recommendedName>
</protein>
<keyword evidence="6" id="KW-0560">Oxidoreductase</keyword>
<keyword evidence="4" id="KW-0479">Metal-binding</keyword>
<evidence type="ECO:0000256" key="8">
    <source>
        <dbReference type="ARBA" id="ARBA00023014"/>
    </source>
</evidence>